<dbReference type="Proteomes" id="UP000429607">
    <property type="component" value="Unassembled WGS sequence"/>
</dbReference>
<sequence length="69" mass="8607">MHCLFWRRWQFTKILYLTRLINFQSMSMQFRQKFCQNFRASPRPNTHLFPWSAAKTWDDSHKKRALRSK</sequence>
<name>A0A6A4EIL3_9STRA</name>
<evidence type="ECO:0000313" key="3">
    <source>
        <dbReference type="EMBL" id="KAE9326738.1"/>
    </source>
</evidence>
<reference evidence="3 5" key="1">
    <citation type="submission" date="2018-08" db="EMBL/GenBank/DDBJ databases">
        <title>Genomic investigation of the strawberry pathogen Phytophthora fragariae indicates pathogenicity is determined by transcriptional variation in three key races.</title>
        <authorList>
            <person name="Adams T.M."/>
            <person name="Armitage A.D."/>
            <person name="Sobczyk M.K."/>
            <person name="Bates H.J."/>
            <person name="Dunwell J.M."/>
            <person name="Nellist C.F."/>
            <person name="Harrison R.J."/>
        </authorList>
    </citation>
    <scope>NUCLEOTIDE SEQUENCE [LARGE SCALE GENOMIC DNA]</scope>
    <source>
        <strain evidence="2 4">SCRP249</strain>
        <strain evidence="1 6">SCRP324</strain>
        <strain evidence="3 5">SCRP333</strain>
    </source>
</reference>
<proteinExistence type="predicted"/>
<dbReference type="EMBL" id="QXFU01001044">
    <property type="protein sequence ID" value="KAE9012432.1"/>
    <property type="molecule type" value="Genomic_DNA"/>
</dbReference>
<evidence type="ECO:0000313" key="4">
    <source>
        <dbReference type="Proteomes" id="UP000429607"/>
    </source>
</evidence>
<dbReference type="AlphaFoldDB" id="A0A6A4EIL3"/>
<protein>
    <submittedName>
        <fullName evidence="3">Uncharacterized protein</fullName>
    </submittedName>
</protein>
<dbReference type="Proteomes" id="UP000435112">
    <property type="component" value="Unassembled WGS sequence"/>
</dbReference>
<evidence type="ECO:0000313" key="2">
    <source>
        <dbReference type="EMBL" id="KAE9013552.1"/>
    </source>
</evidence>
<keyword evidence="5" id="KW-1185">Reference proteome</keyword>
<evidence type="ECO:0000313" key="6">
    <source>
        <dbReference type="Proteomes" id="UP000435112"/>
    </source>
</evidence>
<comment type="caution">
    <text evidence="3">The sequence shown here is derived from an EMBL/GenBank/DDBJ whole genome shotgun (WGS) entry which is preliminary data.</text>
</comment>
<organism evidence="3 5">
    <name type="scientific">Phytophthora rubi</name>
    <dbReference type="NCBI Taxonomy" id="129364"/>
    <lineage>
        <taxon>Eukaryota</taxon>
        <taxon>Sar</taxon>
        <taxon>Stramenopiles</taxon>
        <taxon>Oomycota</taxon>
        <taxon>Peronosporomycetes</taxon>
        <taxon>Peronosporales</taxon>
        <taxon>Peronosporaceae</taxon>
        <taxon>Phytophthora</taxon>
    </lineage>
</organism>
<evidence type="ECO:0000313" key="5">
    <source>
        <dbReference type="Proteomes" id="UP000434957"/>
    </source>
</evidence>
<accession>A0A6A4EIL3</accession>
<gene>
    <name evidence="2" type="ORF">PR001_g15380</name>
    <name evidence="1" type="ORF">PR002_g14810</name>
    <name evidence="3" type="ORF">PR003_g16178</name>
</gene>
<dbReference type="EMBL" id="QXFT01001166">
    <property type="protein sequence ID" value="KAE9326738.1"/>
    <property type="molecule type" value="Genomic_DNA"/>
</dbReference>
<evidence type="ECO:0000313" key="1">
    <source>
        <dbReference type="EMBL" id="KAE9012432.1"/>
    </source>
</evidence>
<dbReference type="Proteomes" id="UP000434957">
    <property type="component" value="Unassembled WGS sequence"/>
</dbReference>
<dbReference type="EMBL" id="QXFV01001155">
    <property type="protein sequence ID" value="KAE9013552.1"/>
    <property type="molecule type" value="Genomic_DNA"/>
</dbReference>